<name>A0A429V9E7_9SPHN</name>
<feature type="chain" id="PRO_5019543081" evidence="1">
    <location>
        <begin position="22"/>
        <end position="123"/>
    </location>
</feature>
<protein>
    <submittedName>
        <fullName evidence="2">Uncharacterized protein</fullName>
    </submittedName>
</protein>
<dbReference type="EMBL" id="RWJF01000001">
    <property type="protein sequence ID" value="RST30477.1"/>
    <property type="molecule type" value="Genomic_DNA"/>
</dbReference>
<keyword evidence="3" id="KW-1185">Reference proteome</keyword>
<gene>
    <name evidence="2" type="ORF">HMF7854_06255</name>
</gene>
<proteinExistence type="predicted"/>
<accession>A0A429V9E7</accession>
<comment type="caution">
    <text evidence="2">The sequence shown here is derived from an EMBL/GenBank/DDBJ whole genome shotgun (WGS) entry which is preliminary data.</text>
</comment>
<dbReference type="Proteomes" id="UP000274661">
    <property type="component" value="Unassembled WGS sequence"/>
</dbReference>
<organism evidence="2 3">
    <name type="scientific">Sphingomonas ginkgonis</name>
    <dbReference type="NCBI Taxonomy" id="2315330"/>
    <lineage>
        <taxon>Bacteria</taxon>
        <taxon>Pseudomonadati</taxon>
        <taxon>Pseudomonadota</taxon>
        <taxon>Alphaproteobacteria</taxon>
        <taxon>Sphingomonadales</taxon>
        <taxon>Sphingomonadaceae</taxon>
        <taxon>Sphingomonas</taxon>
    </lineage>
</organism>
<evidence type="ECO:0000256" key="1">
    <source>
        <dbReference type="SAM" id="SignalP"/>
    </source>
</evidence>
<dbReference type="RefSeq" id="WP_126718310.1">
    <property type="nucleotide sequence ID" value="NZ_RWJF01000001.1"/>
</dbReference>
<evidence type="ECO:0000313" key="2">
    <source>
        <dbReference type="EMBL" id="RST30477.1"/>
    </source>
</evidence>
<feature type="signal peptide" evidence="1">
    <location>
        <begin position="1"/>
        <end position="21"/>
    </location>
</feature>
<evidence type="ECO:0000313" key="3">
    <source>
        <dbReference type="Proteomes" id="UP000274661"/>
    </source>
</evidence>
<reference evidence="2 3" key="1">
    <citation type="submission" date="2018-12" db="EMBL/GenBank/DDBJ databases">
        <title>Sphingomonas sp. HMF7854 Genome sequencing and assembly.</title>
        <authorList>
            <person name="Cha I."/>
            <person name="Kang H."/>
            <person name="Kim H."/>
            <person name="Kang J."/>
            <person name="Joh K."/>
        </authorList>
    </citation>
    <scope>NUCLEOTIDE SEQUENCE [LARGE SCALE GENOMIC DNA]</scope>
    <source>
        <strain evidence="2 3">HMF7854</strain>
    </source>
</reference>
<keyword evidence="1" id="KW-0732">Signal</keyword>
<sequence>MLLRFATALAAFVLTAGAVHAFPGVEGGAWEVSRSAAGGNAARVCVPDIAVLAQWEHRGQPCTRVVISRTPAGEVIHYTCPGGGFGQTKVTMITPRTLRLETQGISGGLPFAYTLTARRVGGC</sequence>
<dbReference type="AlphaFoldDB" id="A0A429V9E7"/>